<dbReference type="InParanoid" id="A0A067MN73"/>
<evidence type="ECO:0000313" key="1">
    <source>
        <dbReference type="EMBL" id="KDQ16994.1"/>
    </source>
</evidence>
<protein>
    <submittedName>
        <fullName evidence="1">Uncharacterized protein</fullName>
    </submittedName>
</protein>
<dbReference type="AlphaFoldDB" id="A0A067MN73"/>
<name>A0A067MN73_BOTB1</name>
<dbReference type="EMBL" id="KL198025">
    <property type="protein sequence ID" value="KDQ16994.1"/>
    <property type="molecule type" value="Genomic_DNA"/>
</dbReference>
<keyword evidence="2" id="KW-1185">Reference proteome</keyword>
<accession>A0A067MN73</accession>
<dbReference type="HOGENOM" id="CLU_2108637_0_0_1"/>
<organism evidence="1 2">
    <name type="scientific">Botryobasidium botryosum (strain FD-172 SS1)</name>
    <dbReference type="NCBI Taxonomy" id="930990"/>
    <lineage>
        <taxon>Eukaryota</taxon>
        <taxon>Fungi</taxon>
        <taxon>Dikarya</taxon>
        <taxon>Basidiomycota</taxon>
        <taxon>Agaricomycotina</taxon>
        <taxon>Agaricomycetes</taxon>
        <taxon>Cantharellales</taxon>
        <taxon>Botryobasidiaceae</taxon>
        <taxon>Botryobasidium</taxon>
    </lineage>
</organism>
<dbReference type="Proteomes" id="UP000027195">
    <property type="component" value="Unassembled WGS sequence"/>
</dbReference>
<proteinExistence type="predicted"/>
<evidence type="ECO:0000313" key="2">
    <source>
        <dbReference type="Proteomes" id="UP000027195"/>
    </source>
</evidence>
<reference evidence="2" key="1">
    <citation type="journal article" date="2014" name="Proc. Natl. Acad. Sci. U.S.A.">
        <title>Extensive sampling of basidiomycete genomes demonstrates inadequacy of the white-rot/brown-rot paradigm for wood decay fungi.</title>
        <authorList>
            <person name="Riley R."/>
            <person name="Salamov A.A."/>
            <person name="Brown D.W."/>
            <person name="Nagy L.G."/>
            <person name="Floudas D."/>
            <person name="Held B.W."/>
            <person name="Levasseur A."/>
            <person name="Lombard V."/>
            <person name="Morin E."/>
            <person name="Otillar R."/>
            <person name="Lindquist E.A."/>
            <person name="Sun H."/>
            <person name="LaButti K.M."/>
            <person name="Schmutz J."/>
            <person name="Jabbour D."/>
            <person name="Luo H."/>
            <person name="Baker S.E."/>
            <person name="Pisabarro A.G."/>
            <person name="Walton J.D."/>
            <person name="Blanchette R.A."/>
            <person name="Henrissat B."/>
            <person name="Martin F."/>
            <person name="Cullen D."/>
            <person name="Hibbett D.S."/>
            <person name="Grigoriev I.V."/>
        </authorList>
    </citation>
    <scope>NUCLEOTIDE SEQUENCE [LARGE SCALE GENOMIC DNA]</scope>
    <source>
        <strain evidence="2">FD-172 SS1</strain>
    </source>
</reference>
<gene>
    <name evidence="1" type="ORF">BOTBODRAFT_222034</name>
</gene>
<sequence length="115" mass="13175">MMGKIRVYPSSRAASRTTLSKLTSIHWAISTRTHLLLKYHNLSFLTPSIDRMTGKEPVDRPLAAEALALFRSDRGRLSSLTLYRRITPVEQNFAIELADEVWHLGRRVTSRRRGV</sequence>